<keyword evidence="4" id="KW-0804">Transcription</keyword>
<gene>
    <name evidence="7" type="ORF">M8C21_002004</name>
</gene>
<proteinExistence type="inferred from homology"/>
<comment type="caution">
    <text evidence="7">The sequence shown here is derived from an EMBL/GenBank/DDBJ whole genome shotgun (WGS) entry which is preliminary data.</text>
</comment>
<dbReference type="AlphaFoldDB" id="A0AAD5CTT2"/>
<dbReference type="InterPro" id="IPR037241">
    <property type="entry name" value="E2F-DP_heterodim"/>
</dbReference>
<keyword evidence="3" id="KW-0238">DNA-binding</keyword>
<dbReference type="GO" id="GO:0090575">
    <property type="term" value="C:RNA polymerase II transcription regulator complex"/>
    <property type="evidence" value="ECO:0007669"/>
    <property type="project" value="TreeGrafter"/>
</dbReference>
<comment type="similarity">
    <text evidence="1">Belongs to the E2F/DP family.</text>
</comment>
<evidence type="ECO:0000256" key="5">
    <source>
        <dbReference type="SAM" id="MobiDB-lite"/>
    </source>
</evidence>
<reference evidence="7" key="1">
    <citation type="submission" date="2022-06" db="EMBL/GenBank/DDBJ databases">
        <title>Uncovering the hologenomic basis of an extraordinary plant invasion.</title>
        <authorList>
            <person name="Bieker V.C."/>
            <person name="Martin M.D."/>
            <person name="Gilbert T."/>
            <person name="Hodgins K."/>
            <person name="Battlay P."/>
            <person name="Petersen B."/>
            <person name="Wilson J."/>
        </authorList>
    </citation>
    <scope>NUCLEOTIDE SEQUENCE</scope>
    <source>
        <strain evidence="7">AA19_3_7</strain>
        <tissue evidence="7">Leaf</tissue>
    </source>
</reference>
<protein>
    <recommendedName>
        <fullName evidence="6">E2F transcription factor CC-MB domain-containing protein</fullName>
    </recommendedName>
</protein>
<name>A0AAD5CTT2_AMBAR</name>
<dbReference type="PANTHER" id="PTHR12081">
    <property type="entry name" value="TRANSCRIPTION FACTOR E2F"/>
    <property type="match status" value="1"/>
</dbReference>
<keyword evidence="2" id="KW-0805">Transcription regulation</keyword>
<feature type="region of interest" description="Disordered" evidence="5">
    <location>
        <begin position="217"/>
        <end position="263"/>
    </location>
</feature>
<dbReference type="Gene3D" id="6.10.250.540">
    <property type="match status" value="1"/>
</dbReference>
<dbReference type="GO" id="GO:0000978">
    <property type="term" value="F:RNA polymerase II cis-regulatory region sequence-specific DNA binding"/>
    <property type="evidence" value="ECO:0007669"/>
    <property type="project" value="InterPro"/>
</dbReference>
<accession>A0AAD5CTT2</accession>
<dbReference type="Proteomes" id="UP001206925">
    <property type="component" value="Unassembled WGS sequence"/>
</dbReference>
<dbReference type="PANTHER" id="PTHR12081:SF105">
    <property type="entry name" value="TRANSCRIPTION FACTOR E2FA"/>
    <property type="match status" value="1"/>
</dbReference>
<dbReference type="GO" id="GO:0000981">
    <property type="term" value="F:DNA-binding transcription factor activity, RNA polymerase II-specific"/>
    <property type="evidence" value="ECO:0007669"/>
    <property type="project" value="TreeGrafter"/>
</dbReference>
<evidence type="ECO:0000256" key="3">
    <source>
        <dbReference type="ARBA" id="ARBA00023125"/>
    </source>
</evidence>
<evidence type="ECO:0000256" key="4">
    <source>
        <dbReference type="ARBA" id="ARBA00023163"/>
    </source>
</evidence>
<dbReference type="GO" id="GO:0046983">
    <property type="term" value="F:protein dimerization activity"/>
    <property type="evidence" value="ECO:0007669"/>
    <property type="project" value="InterPro"/>
</dbReference>
<dbReference type="CDD" id="cd14660">
    <property type="entry name" value="E2F_DD"/>
    <property type="match status" value="1"/>
</dbReference>
<dbReference type="Pfam" id="PF16421">
    <property type="entry name" value="E2F_CC-MB"/>
    <property type="match status" value="1"/>
</dbReference>
<keyword evidence="8" id="KW-1185">Reference proteome</keyword>
<evidence type="ECO:0000256" key="2">
    <source>
        <dbReference type="ARBA" id="ARBA00023015"/>
    </source>
</evidence>
<dbReference type="EMBL" id="JAMZMK010006738">
    <property type="protein sequence ID" value="KAI7747547.1"/>
    <property type="molecule type" value="Genomic_DNA"/>
</dbReference>
<sequence>YVKCHNYPFRGHDASKPGELENDLALLQAEVQKLSVEEHGLDERISEMQERMRDLSEDNNCQKWLFVTEDDIKGLPCFQNETLIAIKAPHGTTLEVPDPDEAVDYPQRRYRIILRSTMGPIDVYLVSQFEEKFEDADGVDQPMPMVPVASSSGSDDNPEASIEPQPQHVNNMNSDSNLPQDSPGRIMKIVPSDVDEGMHSLTIQWDGVDLLSEEFGLAEVGTPRPATPPSGHDDAPAVNGPLRQNNLNGYSEREIGDPKQHQR</sequence>
<feature type="domain" description="E2F transcription factor CC-MB" evidence="6">
    <location>
        <begin position="27"/>
        <end position="127"/>
    </location>
</feature>
<evidence type="ECO:0000259" key="6">
    <source>
        <dbReference type="Pfam" id="PF16421"/>
    </source>
</evidence>
<evidence type="ECO:0000313" key="7">
    <source>
        <dbReference type="EMBL" id="KAI7747547.1"/>
    </source>
</evidence>
<feature type="region of interest" description="Disordered" evidence="5">
    <location>
        <begin position="137"/>
        <end position="188"/>
    </location>
</feature>
<dbReference type="InterPro" id="IPR015633">
    <property type="entry name" value="E2F"/>
</dbReference>
<evidence type="ECO:0000313" key="8">
    <source>
        <dbReference type="Proteomes" id="UP001206925"/>
    </source>
</evidence>
<dbReference type="InterPro" id="IPR032198">
    <property type="entry name" value="E2F_CC-MB"/>
</dbReference>
<evidence type="ECO:0000256" key="1">
    <source>
        <dbReference type="ARBA" id="ARBA00010940"/>
    </source>
</evidence>
<feature type="compositionally biased region" description="Polar residues" evidence="5">
    <location>
        <begin position="167"/>
        <end position="180"/>
    </location>
</feature>
<feature type="non-terminal residue" evidence="7">
    <location>
        <position position="263"/>
    </location>
</feature>
<feature type="non-terminal residue" evidence="7">
    <location>
        <position position="1"/>
    </location>
</feature>
<feature type="compositionally biased region" description="Basic and acidic residues" evidence="5">
    <location>
        <begin position="251"/>
        <end position="263"/>
    </location>
</feature>
<organism evidence="7 8">
    <name type="scientific">Ambrosia artemisiifolia</name>
    <name type="common">Common ragweed</name>
    <dbReference type="NCBI Taxonomy" id="4212"/>
    <lineage>
        <taxon>Eukaryota</taxon>
        <taxon>Viridiplantae</taxon>
        <taxon>Streptophyta</taxon>
        <taxon>Embryophyta</taxon>
        <taxon>Tracheophyta</taxon>
        <taxon>Spermatophyta</taxon>
        <taxon>Magnoliopsida</taxon>
        <taxon>eudicotyledons</taxon>
        <taxon>Gunneridae</taxon>
        <taxon>Pentapetalae</taxon>
        <taxon>asterids</taxon>
        <taxon>campanulids</taxon>
        <taxon>Asterales</taxon>
        <taxon>Asteraceae</taxon>
        <taxon>Asteroideae</taxon>
        <taxon>Heliantheae alliance</taxon>
        <taxon>Heliantheae</taxon>
        <taxon>Ambrosia</taxon>
    </lineage>
</organism>
<dbReference type="SUPFAM" id="SSF144074">
    <property type="entry name" value="E2F-DP heterodimerization region"/>
    <property type="match status" value="1"/>
</dbReference>